<dbReference type="RefSeq" id="WP_345596464.1">
    <property type="nucleotide sequence ID" value="NZ_BAABCQ010000169.1"/>
</dbReference>
<reference evidence="3" key="1">
    <citation type="journal article" date="2019" name="Int. J. Syst. Evol. Microbiol.">
        <title>The Global Catalogue of Microorganisms (GCM) 10K type strain sequencing project: providing services to taxonomists for standard genome sequencing and annotation.</title>
        <authorList>
            <consortium name="The Broad Institute Genomics Platform"/>
            <consortium name="The Broad Institute Genome Sequencing Center for Infectious Disease"/>
            <person name="Wu L."/>
            <person name="Ma J."/>
        </authorList>
    </citation>
    <scope>NUCLEOTIDE SEQUENCE [LARGE SCALE GENOMIC DNA]</scope>
    <source>
        <strain evidence="3">JCM 17027</strain>
    </source>
</reference>
<evidence type="ECO:0000313" key="2">
    <source>
        <dbReference type="EMBL" id="GAA4005217.1"/>
    </source>
</evidence>
<dbReference type="SUPFAM" id="SSF51905">
    <property type="entry name" value="FAD/NAD(P)-binding domain"/>
    <property type="match status" value="1"/>
</dbReference>
<evidence type="ECO:0000313" key="3">
    <source>
        <dbReference type="Proteomes" id="UP001500034"/>
    </source>
</evidence>
<dbReference type="Gene3D" id="3.50.50.60">
    <property type="entry name" value="FAD/NAD(P)-binding domain"/>
    <property type="match status" value="1"/>
</dbReference>
<dbReference type="InterPro" id="IPR036188">
    <property type="entry name" value="FAD/NAD-bd_sf"/>
</dbReference>
<keyword evidence="3" id="KW-1185">Reference proteome</keyword>
<dbReference type="InterPro" id="IPR002937">
    <property type="entry name" value="Amino_oxidase"/>
</dbReference>
<sequence>MRTTGWPVLVIGAGPCGLAAARTLQQSDVPAVVLNKEHHVGGLAASFRDSAGFLWDQGGHVVFSHYGEFDALLKEMMGDELEHHERVSYILMGDRRVPYPFQRNLAALDPDQALECIVGLIERPEPSPPRHFGGWMEAQFGTGITRHFMRPYNTKVWSTPPEQMSTEWMSERVAPVDWLECLANLVHGRTDPAWGPNSTFAYPATGGTGEPFRRLAARLPEVRLGAQVVSIDPDRRQAVTADGTEYGYEQLISTMPLNHLVAMLTRCPSHIRSAAATLRHNQVHVVGVGADGPGDADWSWMYFPEPEYPFYRVTNLGHYADGNLPPGPGAHHSLMCEISLPPDVEADGQDLAGRAVAGLRRARLLRDSAQVRSVYTRRIPMAYPVPTRGRSEAVASILAHLEDLGIYSRGRFGTWLYEFGNMDHAVKMGIDVACHLTTGAPESILLPHRRAEH</sequence>
<proteinExistence type="predicted"/>
<feature type="domain" description="Amine oxidase" evidence="1">
    <location>
        <begin position="16"/>
        <end position="272"/>
    </location>
</feature>
<dbReference type="PANTHER" id="PTHR21197">
    <property type="entry name" value="UDP-GALACTOPYRANOSE MUTASE"/>
    <property type="match status" value="1"/>
</dbReference>
<organism evidence="2 3">
    <name type="scientific">Streptomyces marokkonensis</name>
    <dbReference type="NCBI Taxonomy" id="324855"/>
    <lineage>
        <taxon>Bacteria</taxon>
        <taxon>Bacillati</taxon>
        <taxon>Actinomycetota</taxon>
        <taxon>Actinomycetes</taxon>
        <taxon>Kitasatosporales</taxon>
        <taxon>Streptomycetaceae</taxon>
        <taxon>Streptomyces</taxon>
    </lineage>
</organism>
<accession>A0ABP7S1J0</accession>
<name>A0ABP7S1J0_9ACTN</name>
<comment type="caution">
    <text evidence="2">The sequence shown here is derived from an EMBL/GenBank/DDBJ whole genome shotgun (WGS) entry which is preliminary data.</text>
</comment>
<dbReference type="Proteomes" id="UP001500034">
    <property type="component" value="Unassembled WGS sequence"/>
</dbReference>
<evidence type="ECO:0000259" key="1">
    <source>
        <dbReference type="Pfam" id="PF01593"/>
    </source>
</evidence>
<protein>
    <submittedName>
        <fullName evidence="2">FAD-dependent oxidoreductase</fullName>
    </submittedName>
</protein>
<gene>
    <name evidence="2" type="ORF">GCM10022384_59540</name>
</gene>
<dbReference type="Pfam" id="PF01593">
    <property type="entry name" value="Amino_oxidase"/>
    <property type="match status" value="1"/>
</dbReference>
<dbReference type="EMBL" id="BAABCQ010000169">
    <property type="protein sequence ID" value="GAA4005217.1"/>
    <property type="molecule type" value="Genomic_DNA"/>
</dbReference>
<dbReference type="PANTHER" id="PTHR21197:SF0">
    <property type="entry name" value="UDP-GALACTOPYRANOSE MUTASE"/>
    <property type="match status" value="1"/>
</dbReference>